<feature type="compositionally biased region" description="Basic and acidic residues" evidence="3">
    <location>
        <begin position="634"/>
        <end position="643"/>
    </location>
</feature>
<dbReference type="Pfam" id="PF00076">
    <property type="entry name" value="RRM_1"/>
    <property type="match status" value="2"/>
</dbReference>
<dbReference type="InterPro" id="IPR035979">
    <property type="entry name" value="RBD_domain_sf"/>
</dbReference>
<feature type="compositionally biased region" description="Polar residues" evidence="3">
    <location>
        <begin position="257"/>
        <end position="275"/>
    </location>
</feature>
<feature type="region of interest" description="Disordered" evidence="3">
    <location>
        <begin position="942"/>
        <end position="964"/>
    </location>
</feature>
<feature type="compositionally biased region" description="Low complexity" evidence="3">
    <location>
        <begin position="392"/>
        <end position="417"/>
    </location>
</feature>
<dbReference type="AlphaFoldDB" id="A0A2N5TZJ5"/>
<reference evidence="5 6" key="1">
    <citation type="submission" date="2017-11" db="EMBL/GenBank/DDBJ databases">
        <title>De novo assembly and phasing of dikaryotic genomes from two isolates of Puccinia coronata f. sp. avenae, the causal agent of oat crown rust.</title>
        <authorList>
            <person name="Miller M.E."/>
            <person name="Zhang Y."/>
            <person name="Omidvar V."/>
            <person name="Sperschneider J."/>
            <person name="Schwessinger B."/>
            <person name="Raley C."/>
            <person name="Palmer J.M."/>
            <person name="Garnica D."/>
            <person name="Upadhyaya N."/>
            <person name="Rathjen J."/>
            <person name="Taylor J.M."/>
            <person name="Park R.F."/>
            <person name="Dodds P.N."/>
            <person name="Hirsch C.D."/>
            <person name="Kianian S.F."/>
            <person name="Figueroa M."/>
        </authorList>
    </citation>
    <scope>NUCLEOTIDE SEQUENCE [LARGE SCALE GENOMIC DNA]</scope>
    <source>
        <strain evidence="5">12SD80</strain>
    </source>
</reference>
<comment type="caution">
    <text evidence="5">The sequence shown here is derived from an EMBL/GenBank/DDBJ whole genome shotgun (WGS) entry which is preliminary data.</text>
</comment>
<feature type="compositionally biased region" description="Low complexity" evidence="3">
    <location>
        <begin position="142"/>
        <end position="169"/>
    </location>
</feature>
<evidence type="ECO:0000256" key="3">
    <source>
        <dbReference type="SAM" id="MobiDB-lite"/>
    </source>
</evidence>
<feature type="compositionally biased region" description="Polar residues" evidence="3">
    <location>
        <begin position="186"/>
        <end position="207"/>
    </location>
</feature>
<dbReference type="InterPro" id="IPR012677">
    <property type="entry name" value="Nucleotide-bd_a/b_plait_sf"/>
</dbReference>
<name>A0A2N5TZJ5_9BASI</name>
<feature type="compositionally biased region" description="Polar residues" evidence="3">
    <location>
        <begin position="678"/>
        <end position="688"/>
    </location>
</feature>
<feature type="compositionally biased region" description="Acidic residues" evidence="3">
    <location>
        <begin position="812"/>
        <end position="822"/>
    </location>
</feature>
<dbReference type="InterPro" id="IPR000504">
    <property type="entry name" value="RRM_dom"/>
</dbReference>
<dbReference type="PANTHER" id="PTHR23003:SF64">
    <property type="entry name" value="RRM DOMAIN-CONTAINING PROTEIN"/>
    <property type="match status" value="1"/>
</dbReference>
<feature type="region of interest" description="Disordered" evidence="3">
    <location>
        <begin position="767"/>
        <end position="861"/>
    </location>
</feature>
<feature type="compositionally biased region" description="Low complexity" evidence="3">
    <location>
        <begin position="326"/>
        <end position="349"/>
    </location>
</feature>
<dbReference type="PANTHER" id="PTHR23003">
    <property type="entry name" value="RNA RECOGNITION MOTIF RRM DOMAIN CONTAINING PROTEIN"/>
    <property type="match status" value="1"/>
</dbReference>
<dbReference type="Gene3D" id="3.30.70.330">
    <property type="match status" value="2"/>
</dbReference>
<dbReference type="PROSITE" id="PS50102">
    <property type="entry name" value="RRM"/>
    <property type="match status" value="2"/>
</dbReference>
<evidence type="ECO:0000259" key="4">
    <source>
        <dbReference type="PROSITE" id="PS50102"/>
    </source>
</evidence>
<sequence length="1039" mass="111097">MQSSIRYPPQPYVLLPSQLQPGANQQAHHPPLPQDSRTQLFVNNLPFRVRWQDLKDLFRKAGTVLRADVSLTPDNRSKGFGTVLFANRNDAFKAVEIYNGFSWQTRILDVRLDQQDPTGAFGMAAAVAAAATCSIPPPQQPLPHHQQQYYHLQQSHQQPIQHLQQYHQQQPHHHHPQLAVPHHTNNHLAHSQNSLLPQPAGNPSNAYHHNRSAPAGGNTTAIGDPHLVSSSSAPPHQALPQAHPSNANMSAPSSSSFTAGQPSNSQQSLATTSINHKPVHSFQKHQHSQSLIPFPDPSSNPSQSAFNPLLKTSTHRPSRSVQLSHSQSPVQLADSSSSSATTPSQTPPSRTLDVHQPVFRPAASSLNQPLAHLHISAPPSSLPSVTISTALPDSSSISPAPVDPSSSPALSPAGSVPHANSAGTRSQSSSLIGSSSSLNGSLIHPHPSLSSLHHYGSSHSYPPHHMAGANLNHAPYPNLHGQNPGSACRLLFVGNLPFNLQWQDLKDLFRQAGNILRADVAMTGEGRSRGYGTVLFSTAEDAMKAVDMYDGYELKGRALKVRFDNAFASSGTAATTTHDPPSSWPDMIPGLPPPNSHPIHPGQPHSDRTLIQDPTQHSERIEANSVYSSSASVDQDKPNESRSDLWAPDPVRPTVRVSVPTIVPPALSPIASRRSSYFKSNNNGTSEYSQTSSDGGQGTSSQSGTGPEPIGHPTSSQPRPQTIPMPPRYAPGLVSPALPKTIQMTPSMPAFSFQPFMPATPPLLPNFFSPGIGPPPTPPYGRDGNNHTPPPCPAKPPVHSPLAYNPMFLTEAETEDGGSTDESEGRLNKGHHHKHDTADNDEEEEEEGSDAPVAETKRINSNVDWGYQQSTLSSSSSSAATANRRTSLFVTRPGAPGAGLSPGRLPAPHAGGFAARRLLGLGEEDSLDEDFGADGASRRASFDVSSLSNSHHHHHSSPPPKLQKLRPSNIIISAADNDLPSTKTTITAAAAAAAKPADHPRIVSLPVLPPHSLDQSNLAKERVDLVGLGFVDSIWTDKQ</sequence>
<dbReference type="GO" id="GO:0005634">
    <property type="term" value="C:nucleus"/>
    <property type="evidence" value="ECO:0007669"/>
    <property type="project" value="TreeGrafter"/>
</dbReference>
<evidence type="ECO:0000313" key="5">
    <source>
        <dbReference type="EMBL" id="PLW30929.1"/>
    </source>
</evidence>
<dbReference type="FunFam" id="3.30.70.330:FF:000145">
    <property type="entry name" value="Putative RNP domain-containing protein"/>
    <property type="match status" value="2"/>
</dbReference>
<keyword evidence="1 2" id="KW-0694">RNA-binding</keyword>
<dbReference type="EMBL" id="PGCI01000282">
    <property type="protein sequence ID" value="PLW30929.1"/>
    <property type="molecule type" value="Genomic_DNA"/>
</dbReference>
<gene>
    <name evidence="5" type="ORF">PCASD_20452</name>
</gene>
<dbReference type="GO" id="GO:0003729">
    <property type="term" value="F:mRNA binding"/>
    <property type="evidence" value="ECO:0007669"/>
    <property type="project" value="TreeGrafter"/>
</dbReference>
<feature type="region of interest" description="Disordered" evidence="3">
    <location>
        <begin position="678"/>
        <end position="734"/>
    </location>
</feature>
<dbReference type="Proteomes" id="UP000235392">
    <property type="component" value="Unassembled WGS sequence"/>
</dbReference>
<dbReference type="InterPro" id="IPR050374">
    <property type="entry name" value="RRT5_SRSF_SR"/>
</dbReference>
<feature type="compositionally biased region" description="Low complexity" evidence="3">
    <location>
        <begin position="426"/>
        <end position="437"/>
    </location>
</feature>
<organism evidence="5 6">
    <name type="scientific">Puccinia coronata f. sp. avenae</name>
    <dbReference type="NCBI Taxonomy" id="200324"/>
    <lineage>
        <taxon>Eukaryota</taxon>
        <taxon>Fungi</taxon>
        <taxon>Dikarya</taxon>
        <taxon>Basidiomycota</taxon>
        <taxon>Pucciniomycotina</taxon>
        <taxon>Pucciniomycetes</taxon>
        <taxon>Pucciniales</taxon>
        <taxon>Pucciniaceae</taxon>
        <taxon>Puccinia</taxon>
    </lineage>
</organism>
<feature type="domain" description="RRM" evidence="4">
    <location>
        <begin position="38"/>
        <end position="115"/>
    </location>
</feature>
<feature type="compositionally biased region" description="Low complexity" evidence="3">
    <location>
        <begin position="689"/>
        <end position="706"/>
    </location>
</feature>
<feature type="compositionally biased region" description="Acidic residues" evidence="3">
    <location>
        <begin position="839"/>
        <end position="849"/>
    </location>
</feature>
<feature type="compositionally biased region" description="Basic residues" evidence="3">
    <location>
        <begin position="277"/>
        <end position="287"/>
    </location>
</feature>
<feature type="region of interest" description="Disordered" evidence="3">
    <location>
        <begin position="571"/>
        <end position="610"/>
    </location>
</feature>
<feature type="domain" description="RRM" evidence="4">
    <location>
        <begin position="489"/>
        <end position="566"/>
    </location>
</feature>
<feature type="region of interest" description="Disordered" evidence="3">
    <location>
        <begin position="136"/>
        <end position="353"/>
    </location>
</feature>
<dbReference type="SMART" id="SM00360">
    <property type="entry name" value="RRM"/>
    <property type="match status" value="2"/>
</dbReference>
<evidence type="ECO:0000256" key="2">
    <source>
        <dbReference type="PROSITE-ProRule" id="PRU00176"/>
    </source>
</evidence>
<feature type="compositionally biased region" description="Pro residues" evidence="3">
    <location>
        <begin position="788"/>
        <end position="799"/>
    </location>
</feature>
<dbReference type="GO" id="GO:0005737">
    <property type="term" value="C:cytoplasm"/>
    <property type="evidence" value="ECO:0007669"/>
    <property type="project" value="TreeGrafter"/>
</dbReference>
<feature type="region of interest" description="Disordered" evidence="3">
    <location>
        <begin position="391"/>
        <end position="437"/>
    </location>
</feature>
<proteinExistence type="predicted"/>
<evidence type="ECO:0000313" key="6">
    <source>
        <dbReference type="Proteomes" id="UP000235392"/>
    </source>
</evidence>
<feature type="compositionally biased region" description="Low complexity" evidence="3">
    <location>
        <begin position="229"/>
        <end position="256"/>
    </location>
</feature>
<evidence type="ECO:0000256" key="1">
    <source>
        <dbReference type="ARBA" id="ARBA00022884"/>
    </source>
</evidence>
<protein>
    <recommendedName>
        <fullName evidence="4">RRM domain-containing protein</fullName>
    </recommendedName>
</protein>
<feature type="region of interest" description="Disordered" evidence="3">
    <location>
        <begin position="623"/>
        <end position="652"/>
    </location>
</feature>
<dbReference type="SUPFAM" id="SSF54928">
    <property type="entry name" value="RNA-binding domain, RBD"/>
    <property type="match status" value="2"/>
</dbReference>
<feature type="compositionally biased region" description="Polar residues" evidence="3">
    <location>
        <begin position="297"/>
        <end position="312"/>
    </location>
</feature>
<dbReference type="GO" id="GO:1990904">
    <property type="term" value="C:ribonucleoprotein complex"/>
    <property type="evidence" value="ECO:0007669"/>
    <property type="project" value="TreeGrafter"/>
</dbReference>
<accession>A0A2N5TZJ5</accession>